<dbReference type="EMBL" id="KQ245512">
    <property type="protein sequence ID" value="KNC73520.1"/>
    <property type="molecule type" value="Genomic_DNA"/>
</dbReference>
<keyword evidence="7" id="KW-1185">Reference proteome</keyword>
<dbReference type="RefSeq" id="XP_014147422.1">
    <property type="nucleotide sequence ID" value="XM_014291947.1"/>
</dbReference>
<protein>
    <recommendedName>
        <fullName evidence="8">ABC transmembrane type-1 domain-containing protein</fullName>
    </recommendedName>
</protein>
<dbReference type="OrthoDB" id="6500128at2759"/>
<sequence length="96" mass="10645">MNDGVDSTSHLADGKESRSSIGIQDKHELDIEEDTESSSKEEEKPKLPSVPFFQLFKFADKYDMAMISVAIISSCIHGAMMALFATVFGDIFDSYD</sequence>
<feature type="compositionally biased region" description="Polar residues" evidence="4">
    <location>
        <begin position="1"/>
        <end position="10"/>
    </location>
</feature>
<dbReference type="GeneID" id="25914426"/>
<evidence type="ECO:0000313" key="6">
    <source>
        <dbReference type="EMBL" id="KNC73520.1"/>
    </source>
</evidence>
<dbReference type="Gene3D" id="1.20.1560.10">
    <property type="entry name" value="ABC transporter type 1, transmembrane domain"/>
    <property type="match status" value="1"/>
</dbReference>
<evidence type="ECO:0000313" key="7">
    <source>
        <dbReference type="Proteomes" id="UP000054560"/>
    </source>
</evidence>
<dbReference type="STRING" id="667725.A0A0L0F9X8"/>
<dbReference type="Proteomes" id="UP000054560">
    <property type="component" value="Unassembled WGS sequence"/>
</dbReference>
<evidence type="ECO:0000256" key="2">
    <source>
        <dbReference type="ARBA" id="ARBA00022989"/>
    </source>
</evidence>
<gene>
    <name evidence="6" type="ORF">SARC_13922</name>
</gene>
<evidence type="ECO:0000256" key="1">
    <source>
        <dbReference type="ARBA" id="ARBA00022692"/>
    </source>
</evidence>
<dbReference type="AlphaFoldDB" id="A0A0L0F9X8"/>
<keyword evidence="3 5" id="KW-0472">Membrane</keyword>
<feature type="compositionally biased region" description="Basic and acidic residues" evidence="4">
    <location>
        <begin position="12"/>
        <end position="29"/>
    </location>
</feature>
<feature type="transmembrane region" description="Helical" evidence="5">
    <location>
        <begin position="64"/>
        <end position="88"/>
    </location>
</feature>
<dbReference type="GO" id="GO:0016020">
    <property type="term" value="C:membrane"/>
    <property type="evidence" value="ECO:0007669"/>
    <property type="project" value="InterPro"/>
</dbReference>
<feature type="region of interest" description="Disordered" evidence="4">
    <location>
        <begin position="1"/>
        <end position="46"/>
    </location>
</feature>
<reference evidence="6 7" key="1">
    <citation type="submission" date="2011-02" db="EMBL/GenBank/DDBJ databases">
        <title>The Genome Sequence of Sphaeroforma arctica JP610.</title>
        <authorList>
            <consortium name="The Broad Institute Genome Sequencing Platform"/>
            <person name="Russ C."/>
            <person name="Cuomo C."/>
            <person name="Young S.K."/>
            <person name="Zeng Q."/>
            <person name="Gargeya S."/>
            <person name="Alvarado L."/>
            <person name="Berlin A."/>
            <person name="Chapman S.B."/>
            <person name="Chen Z."/>
            <person name="Freedman E."/>
            <person name="Gellesch M."/>
            <person name="Goldberg J."/>
            <person name="Griggs A."/>
            <person name="Gujja S."/>
            <person name="Heilman E."/>
            <person name="Heiman D."/>
            <person name="Howarth C."/>
            <person name="Mehta T."/>
            <person name="Neiman D."/>
            <person name="Pearson M."/>
            <person name="Roberts A."/>
            <person name="Saif S."/>
            <person name="Shea T."/>
            <person name="Shenoy N."/>
            <person name="Sisk P."/>
            <person name="Stolte C."/>
            <person name="Sykes S."/>
            <person name="White J."/>
            <person name="Yandava C."/>
            <person name="Burger G."/>
            <person name="Gray M.W."/>
            <person name="Holland P.W.H."/>
            <person name="King N."/>
            <person name="Lang F.B.F."/>
            <person name="Roger A.J."/>
            <person name="Ruiz-Trillo I."/>
            <person name="Haas B."/>
            <person name="Nusbaum C."/>
            <person name="Birren B."/>
        </authorList>
    </citation>
    <scope>NUCLEOTIDE SEQUENCE [LARGE SCALE GENOMIC DNA]</scope>
    <source>
        <strain evidence="6 7">JP610</strain>
    </source>
</reference>
<dbReference type="InterPro" id="IPR036640">
    <property type="entry name" value="ABC1_TM_sf"/>
</dbReference>
<evidence type="ECO:0008006" key="8">
    <source>
        <dbReference type="Google" id="ProtNLM"/>
    </source>
</evidence>
<accession>A0A0L0F9X8</accession>
<feature type="non-terminal residue" evidence="6">
    <location>
        <position position="96"/>
    </location>
</feature>
<evidence type="ECO:0000256" key="4">
    <source>
        <dbReference type="SAM" id="MobiDB-lite"/>
    </source>
</evidence>
<dbReference type="GO" id="GO:0005524">
    <property type="term" value="F:ATP binding"/>
    <property type="evidence" value="ECO:0007669"/>
    <property type="project" value="InterPro"/>
</dbReference>
<proteinExistence type="predicted"/>
<keyword evidence="2 5" id="KW-1133">Transmembrane helix</keyword>
<evidence type="ECO:0000256" key="5">
    <source>
        <dbReference type="SAM" id="Phobius"/>
    </source>
</evidence>
<name>A0A0L0F9X8_9EUKA</name>
<keyword evidence="1 5" id="KW-0812">Transmembrane</keyword>
<organism evidence="6 7">
    <name type="scientific">Sphaeroforma arctica JP610</name>
    <dbReference type="NCBI Taxonomy" id="667725"/>
    <lineage>
        <taxon>Eukaryota</taxon>
        <taxon>Ichthyosporea</taxon>
        <taxon>Ichthyophonida</taxon>
        <taxon>Sphaeroforma</taxon>
    </lineage>
</organism>
<evidence type="ECO:0000256" key="3">
    <source>
        <dbReference type="ARBA" id="ARBA00023136"/>
    </source>
</evidence>
<feature type="compositionally biased region" description="Basic and acidic residues" evidence="4">
    <location>
        <begin position="37"/>
        <end position="46"/>
    </location>
</feature>